<dbReference type="Proteomes" id="UP001595637">
    <property type="component" value="Unassembled WGS sequence"/>
</dbReference>
<accession>A0ABV7N5T1</accession>
<dbReference type="EMBL" id="JBHRVQ010000001">
    <property type="protein sequence ID" value="MFC3387901.1"/>
    <property type="molecule type" value="Genomic_DNA"/>
</dbReference>
<organism evidence="1 2">
    <name type="scientific">Salinicoccus sesuvii</name>
    <dbReference type="NCBI Taxonomy" id="868281"/>
    <lineage>
        <taxon>Bacteria</taxon>
        <taxon>Bacillati</taxon>
        <taxon>Bacillota</taxon>
        <taxon>Bacilli</taxon>
        <taxon>Bacillales</taxon>
        <taxon>Staphylococcaceae</taxon>
        <taxon>Salinicoccus</taxon>
    </lineage>
</organism>
<name>A0ABV7N5T1_9STAP</name>
<sequence length="211" mass="25744">MIRVNNLKNQFKFMFYHFVNELDSAEKTTNKYRLRGELPFKKIKFDKYDKFRTQSFFYFTRLNNIVGDSQNHSVSYKMLRKRIEKELDIELPKINQGSKEIINTFYNQRNWTVHFTKYELQAELDLNPSRYDDHRHTVGRPKYVTRELYLDLIHSNWSEINKARIIRNLILQDYFKLFGEYPQIHRNKGYTIDLSSLEKAERSFEYSKKKP</sequence>
<gene>
    <name evidence="1" type="ORF">ACFOEO_04715</name>
</gene>
<proteinExistence type="predicted"/>
<evidence type="ECO:0000313" key="1">
    <source>
        <dbReference type="EMBL" id="MFC3387901.1"/>
    </source>
</evidence>
<protein>
    <submittedName>
        <fullName evidence="1">Uncharacterized protein</fullName>
    </submittedName>
</protein>
<keyword evidence="2" id="KW-1185">Reference proteome</keyword>
<dbReference type="RefSeq" id="WP_380652545.1">
    <property type="nucleotide sequence ID" value="NZ_JBHRVQ010000001.1"/>
</dbReference>
<comment type="caution">
    <text evidence="1">The sequence shown here is derived from an EMBL/GenBank/DDBJ whole genome shotgun (WGS) entry which is preliminary data.</text>
</comment>
<evidence type="ECO:0000313" key="2">
    <source>
        <dbReference type="Proteomes" id="UP001595637"/>
    </source>
</evidence>
<reference evidence="2" key="1">
    <citation type="journal article" date="2019" name="Int. J. Syst. Evol. Microbiol.">
        <title>The Global Catalogue of Microorganisms (GCM) 10K type strain sequencing project: providing services to taxonomists for standard genome sequencing and annotation.</title>
        <authorList>
            <consortium name="The Broad Institute Genomics Platform"/>
            <consortium name="The Broad Institute Genome Sequencing Center for Infectious Disease"/>
            <person name="Wu L."/>
            <person name="Ma J."/>
        </authorList>
    </citation>
    <scope>NUCLEOTIDE SEQUENCE [LARGE SCALE GENOMIC DNA]</scope>
    <source>
        <strain evidence="2">CCM 7756</strain>
    </source>
</reference>